<comment type="caution">
    <text evidence="1">The sequence shown here is derived from an EMBL/GenBank/DDBJ whole genome shotgun (WGS) entry which is preliminary data.</text>
</comment>
<keyword evidence="2" id="KW-1185">Reference proteome</keyword>
<evidence type="ECO:0000313" key="1">
    <source>
        <dbReference type="EMBL" id="KAG8654405.1"/>
    </source>
</evidence>
<organism evidence="1 2">
    <name type="scientific">Manihot esculenta</name>
    <name type="common">Cassava</name>
    <name type="synonym">Jatropha manihot</name>
    <dbReference type="NCBI Taxonomy" id="3983"/>
    <lineage>
        <taxon>Eukaryota</taxon>
        <taxon>Viridiplantae</taxon>
        <taxon>Streptophyta</taxon>
        <taxon>Embryophyta</taxon>
        <taxon>Tracheophyta</taxon>
        <taxon>Spermatophyta</taxon>
        <taxon>Magnoliopsida</taxon>
        <taxon>eudicotyledons</taxon>
        <taxon>Gunneridae</taxon>
        <taxon>Pentapetalae</taxon>
        <taxon>rosids</taxon>
        <taxon>fabids</taxon>
        <taxon>Malpighiales</taxon>
        <taxon>Euphorbiaceae</taxon>
        <taxon>Crotonoideae</taxon>
        <taxon>Manihoteae</taxon>
        <taxon>Manihot</taxon>
    </lineage>
</organism>
<reference evidence="2" key="1">
    <citation type="journal article" date="2016" name="Nat. Biotechnol.">
        <title>Sequencing wild and cultivated cassava and related species reveals extensive interspecific hybridization and genetic diversity.</title>
        <authorList>
            <person name="Bredeson J.V."/>
            <person name="Lyons J.B."/>
            <person name="Prochnik S.E."/>
            <person name="Wu G.A."/>
            <person name="Ha C.M."/>
            <person name="Edsinger-Gonzales E."/>
            <person name="Grimwood J."/>
            <person name="Schmutz J."/>
            <person name="Rabbi I.Y."/>
            <person name="Egesi C."/>
            <person name="Nauluvula P."/>
            <person name="Lebot V."/>
            <person name="Ndunguru J."/>
            <person name="Mkamilo G."/>
            <person name="Bart R.S."/>
            <person name="Setter T.L."/>
            <person name="Gleadow R.M."/>
            <person name="Kulakow P."/>
            <person name="Ferguson M.E."/>
            <person name="Rounsley S."/>
            <person name="Rokhsar D.S."/>
        </authorList>
    </citation>
    <scope>NUCLEOTIDE SEQUENCE [LARGE SCALE GENOMIC DNA]</scope>
    <source>
        <strain evidence="2">cv. AM560-2</strain>
    </source>
</reference>
<gene>
    <name evidence="1" type="ORF">MANES_05G120900v8</name>
</gene>
<sequence length="493" mass="55838">MAFSLTTTTHSSFKLTSLDVFQCHIQTLEREREMEKIQGAARKHVLILPLPLQGHINPMLQFSKRLASKGLKVTLLTFTGKPTTQGEDGLLSFESISNTSEESRMDMDADDYMKKLQDMVALKLPAIVAKHEESGFPVSCLIYDSFMPWALELARKIGISPAPFFTESCAVCAIYYALHEGKLKIPTDDEASVSLQGLPPLEAYDLPSFFYDLEKYQDVLSYLASQFLNIEEVDWIFCNTFDILEQEMVNWMANKWPIKSIGPTIPSMFLDKRLEDDKEYGLSLFKPNSDACMKWLDAKEPYSVVYVSFGSLAALGEAQMTELAWGLKRSNTCFLWVVREPEKEKLPNNFIEETKEMGLVVTWSPQLEVLAHKSVGCFVTHCGWNSILEALSFGVPMVAMPQWTDQPTNAKFVSDVWKVGIRVKVDEEGIATKEEIERCMREVMEGETRNEMKKNLEKWKKLACLAVDEGGSSDKNIEEFTTKLTCSSNGFKE</sequence>
<name>A0ACB7HQ44_MANES</name>
<dbReference type="EMBL" id="CM004391">
    <property type="protein sequence ID" value="KAG8654405.1"/>
    <property type="molecule type" value="Genomic_DNA"/>
</dbReference>
<evidence type="ECO:0000313" key="2">
    <source>
        <dbReference type="Proteomes" id="UP000091857"/>
    </source>
</evidence>
<protein>
    <submittedName>
        <fullName evidence="1">Uncharacterized protein</fullName>
    </submittedName>
</protein>
<proteinExistence type="predicted"/>
<dbReference type="Proteomes" id="UP000091857">
    <property type="component" value="Chromosome 5"/>
</dbReference>
<accession>A0ACB7HQ44</accession>